<evidence type="ECO:0000256" key="9">
    <source>
        <dbReference type="ARBA" id="ARBA00023268"/>
    </source>
</evidence>
<dbReference type="PANTHER" id="PTHR13847">
    <property type="entry name" value="SARCOSINE DEHYDROGENASE-RELATED"/>
    <property type="match status" value="1"/>
</dbReference>
<keyword evidence="1 10" id="KW-0963">Cytoplasm</keyword>
<dbReference type="Gene3D" id="3.40.50.150">
    <property type="entry name" value="Vaccinia Virus protein VP39"/>
    <property type="match status" value="1"/>
</dbReference>
<comment type="cofactor">
    <cofactor evidence="10">
        <name>FAD</name>
        <dbReference type="ChEBI" id="CHEBI:57692"/>
    </cofactor>
</comment>
<dbReference type="InterPro" id="IPR023032">
    <property type="entry name" value="tRNA_MAMT_biosynth_bifunc_MnmC"/>
</dbReference>
<comment type="subcellular location">
    <subcellularLocation>
        <location evidence="10">Cytoplasm</location>
    </subcellularLocation>
</comment>
<keyword evidence="9 10" id="KW-0511">Multifunctional enzyme</keyword>
<dbReference type="Proteomes" id="UP000810171">
    <property type="component" value="Unassembled WGS sequence"/>
</dbReference>
<dbReference type="NCBIfam" id="TIGR03197">
    <property type="entry name" value="MnmC_Cterm"/>
    <property type="match status" value="1"/>
</dbReference>
<keyword evidence="4 10" id="KW-0808">Transferase</keyword>
<dbReference type="InterPro" id="IPR008471">
    <property type="entry name" value="MnmC-like_methylTransf"/>
</dbReference>
<evidence type="ECO:0000256" key="1">
    <source>
        <dbReference type="ARBA" id="ARBA00022490"/>
    </source>
</evidence>
<dbReference type="EC" id="2.1.1.61" evidence="10"/>
<name>A0ABS3ZF86_9GAMM</name>
<dbReference type="SUPFAM" id="SSF51905">
    <property type="entry name" value="FAD/NAD(P)-binding domain"/>
    <property type="match status" value="1"/>
</dbReference>
<dbReference type="Pfam" id="PF05430">
    <property type="entry name" value="Methyltransf_30"/>
    <property type="match status" value="1"/>
</dbReference>
<evidence type="ECO:0000256" key="8">
    <source>
        <dbReference type="ARBA" id="ARBA00023002"/>
    </source>
</evidence>
<dbReference type="RefSeq" id="WP_209288662.1">
    <property type="nucleotide sequence ID" value="NZ_JACVEW010000030.1"/>
</dbReference>
<feature type="domain" description="MnmC-like methyltransferase" evidence="12">
    <location>
        <begin position="112"/>
        <end position="233"/>
    </location>
</feature>
<sequence>MSKRLQTAEVSWSDGSPESSRFGDIYFNRDGGVAETEHVFIRANRLQERFARHQGHFVIAETGFGTGLNFLCARALWLSTVQSTEQQLHFISCEKYPLSIDDLRQALAAFPQFEDGSRQLIDAYPAAVEGFYTLRLDGGRILLTLLFGDAVQQLARLQARVDSWFLDGFAPARNPDLWTPELFEQIARLSHTGTRFATFTAAGIVRRGLQSAGFRVEKLPGFGRKRDMLAGEMTQAPTESSPMPAALPLWAHPPQRLSNNSPMLPVIVIGAGLAGASTARALAEKGVPVQVLERHAEPAQEGSGNAQGALYAKLPANPTDHSQFHLSGLEYTRALLTPLLEQHAGLGGLCGVLQLALNDKEQARQADVLAADNYPETLARGVDREEAEQLSGLKTGAQGLFFPTAGWVSPADLCRVLLDHPLIQCRFNHPVHDIDHDGVHWQIQSHGRFQAQSLIVCCATSSRTLGPLSWLPLKPIRGQTTQAEAPASLPGLNTVVCGEGYISPAQQGRYCFGASFKVGDEALEVREEEHAHNLHILTRALPELGSALTERSRTGRVALRCSTPDYLPIAGPVPDLEGYVERYAKLRDDARWPLTEPPAYLPGLYINTGHGSKGLISGPITGELIAALITGTPSPLPASQQRIIHPGRFIIKNLIRKSL</sequence>
<evidence type="ECO:0000313" key="14">
    <source>
        <dbReference type="Proteomes" id="UP000810171"/>
    </source>
</evidence>
<dbReference type="Gene3D" id="3.50.50.60">
    <property type="entry name" value="FAD/NAD(P)-binding domain"/>
    <property type="match status" value="1"/>
</dbReference>
<evidence type="ECO:0000256" key="10">
    <source>
        <dbReference type="HAMAP-Rule" id="MF_01102"/>
    </source>
</evidence>
<protein>
    <recommendedName>
        <fullName evidence="10">tRNA 5-methylaminomethyl-2-thiouridine biosynthesis bifunctional protein MnmC</fullName>
        <shortName evidence="10">tRNA mnm(5)s(2)U biosynthesis bifunctional protein</shortName>
    </recommendedName>
    <domain>
        <recommendedName>
            <fullName evidence="10">tRNA (mnm(5)s(2)U34)-methyltransferase</fullName>
            <ecNumber evidence="10">2.1.1.61</ecNumber>
        </recommendedName>
    </domain>
    <domain>
        <recommendedName>
            <fullName evidence="10">FAD-dependent cmnm(5)s(2)U34 oxidoreductase</fullName>
            <ecNumber evidence="10">1.5.-.-</ecNumber>
        </recommendedName>
    </domain>
</protein>
<dbReference type="NCBIfam" id="NF033855">
    <property type="entry name" value="tRNA_MNMC2"/>
    <property type="match status" value="1"/>
</dbReference>
<keyword evidence="6 10" id="KW-0819">tRNA processing</keyword>
<evidence type="ECO:0000256" key="2">
    <source>
        <dbReference type="ARBA" id="ARBA00022603"/>
    </source>
</evidence>
<dbReference type="InterPro" id="IPR006076">
    <property type="entry name" value="FAD-dep_OxRdtase"/>
</dbReference>
<keyword evidence="5 10" id="KW-0949">S-adenosyl-L-methionine</keyword>
<dbReference type="EMBL" id="JACVEW010000030">
    <property type="protein sequence ID" value="MBP0049978.1"/>
    <property type="molecule type" value="Genomic_DNA"/>
</dbReference>
<gene>
    <name evidence="10 13" type="primary">mnmC</name>
    <name evidence="13" type="ORF">H9C73_14690</name>
</gene>
<dbReference type="InterPro" id="IPR036188">
    <property type="entry name" value="FAD/NAD-bd_sf"/>
</dbReference>
<evidence type="ECO:0000256" key="5">
    <source>
        <dbReference type="ARBA" id="ARBA00022691"/>
    </source>
</evidence>
<keyword evidence="14" id="KW-1185">Reference proteome</keyword>
<feature type="region of interest" description="tRNA (mnm(5)s(2)U34)-methyltransferase" evidence="10">
    <location>
        <begin position="1"/>
        <end position="234"/>
    </location>
</feature>
<keyword evidence="2 10" id="KW-0489">Methyltransferase</keyword>
<keyword evidence="8 10" id="KW-0560">Oxidoreductase</keyword>
<comment type="catalytic activity">
    <reaction evidence="10">
        <text>5-aminomethyl-2-thiouridine(34) in tRNA + S-adenosyl-L-methionine = 5-methylaminomethyl-2-thiouridine(34) in tRNA + S-adenosyl-L-homocysteine + H(+)</text>
        <dbReference type="Rhea" id="RHEA:19569"/>
        <dbReference type="Rhea" id="RHEA-COMP:10195"/>
        <dbReference type="Rhea" id="RHEA-COMP:10197"/>
        <dbReference type="ChEBI" id="CHEBI:15378"/>
        <dbReference type="ChEBI" id="CHEBI:57856"/>
        <dbReference type="ChEBI" id="CHEBI:59789"/>
        <dbReference type="ChEBI" id="CHEBI:74454"/>
        <dbReference type="ChEBI" id="CHEBI:74455"/>
        <dbReference type="EC" id="2.1.1.61"/>
    </reaction>
</comment>
<proteinExistence type="inferred from homology"/>
<dbReference type="InterPro" id="IPR029063">
    <property type="entry name" value="SAM-dependent_MTases_sf"/>
</dbReference>
<dbReference type="SUPFAM" id="SSF54373">
    <property type="entry name" value="FAD-linked reductases, C-terminal domain"/>
    <property type="match status" value="1"/>
</dbReference>
<dbReference type="Gene3D" id="3.30.9.10">
    <property type="entry name" value="D-Amino Acid Oxidase, subunit A, domain 2"/>
    <property type="match status" value="1"/>
</dbReference>
<evidence type="ECO:0000313" key="13">
    <source>
        <dbReference type="EMBL" id="MBP0049978.1"/>
    </source>
</evidence>
<feature type="region of interest" description="FAD-dependent cmnm(5)s(2)U34 oxidoreductase" evidence="10">
    <location>
        <begin position="269"/>
        <end position="659"/>
    </location>
</feature>
<evidence type="ECO:0000259" key="11">
    <source>
        <dbReference type="Pfam" id="PF01266"/>
    </source>
</evidence>
<feature type="domain" description="FAD dependent oxidoreductase" evidence="11">
    <location>
        <begin position="266"/>
        <end position="628"/>
    </location>
</feature>
<keyword evidence="7 10" id="KW-0274">FAD</keyword>
<dbReference type="PANTHER" id="PTHR13847:SF283">
    <property type="entry name" value="TRNA 5-METHYLAMINOMETHYL-2-THIOURIDINE BIOSYNTHESIS BIFUNCTIONAL PROTEIN MNMC"/>
    <property type="match status" value="1"/>
</dbReference>
<dbReference type="EC" id="1.5.-.-" evidence="10"/>
<evidence type="ECO:0000256" key="6">
    <source>
        <dbReference type="ARBA" id="ARBA00022694"/>
    </source>
</evidence>
<evidence type="ECO:0000256" key="3">
    <source>
        <dbReference type="ARBA" id="ARBA00022630"/>
    </source>
</evidence>
<evidence type="ECO:0000259" key="12">
    <source>
        <dbReference type="Pfam" id="PF05430"/>
    </source>
</evidence>
<comment type="similarity">
    <text evidence="10">In the C-terminal section; belongs to the DAO family.</text>
</comment>
<evidence type="ECO:0000256" key="4">
    <source>
        <dbReference type="ARBA" id="ARBA00022679"/>
    </source>
</evidence>
<comment type="caution">
    <text evidence="13">The sequence shown here is derived from an EMBL/GenBank/DDBJ whole genome shotgun (WGS) entry which is preliminary data.</text>
</comment>
<reference evidence="13 14" key="1">
    <citation type="submission" date="2020-09" db="EMBL/GenBank/DDBJ databases">
        <authorList>
            <person name="Tanuku N.R.S."/>
        </authorList>
    </citation>
    <scope>NUCLEOTIDE SEQUENCE [LARGE SCALE GENOMIC DNA]</scope>
    <source>
        <strain evidence="13 14">AK62</strain>
    </source>
</reference>
<dbReference type="HAMAP" id="MF_01102">
    <property type="entry name" value="MnmC"/>
    <property type="match status" value="1"/>
</dbReference>
<dbReference type="Pfam" id="PF01266">
    <property type="entry name" value="DAO"/>
    <property type="match status" value="1"/>
</dbReference>
<dbReference type="NCBIfam" id="NF002481">
    <property type="entry name" value="PRK01747.1-2"/>
    <property type="match status" value="1"/>
</dbReference>
<comment type="similarity">
    <text evidence="10">In the N-terminal section; belongs to the methyltransferase superfamily. tRNA (mnm(5)s(2)U34)-methyltransferase family.</text>
</comment>
<comment type="function">
    <text evidence="10">Catalyzes the last two steps in the biosynthesis of 5-methylaminomethyl-2-thiouridine (mnm(5)s(2)U) at the wobble position (U34) in tRNA. Catalyzes the FAD-dependent demodification of cmnm(5)s(2)U34 to nm(5)s(2)U34, followed by the transfer of a methyl group from S-adenosyl-L-methionine to nm(5)s(2)U34, to form mnm(5)s(2)U34.</text>
</comment>
<keyword evidence="3 10" id="KW-0285">Flavoprotein</keyword>
<dbReference type="InterPro" id="IPR047785">
    <property type="entry name" value="tRNA_MNMC2"/>
</dbReference>
<accession>A0ABS3ZF86</accession>
<organism evidence="13 14">
    <name type="scientific">Marinobacterium alkalitolerans</name>
    <dbReference type="NCBI Taxonomy" id="1542925"/>
    <lineage>
        <taxon>Bacteria</taxon>
        <taxon>Pseudomonadati</taxon>
        <taxon>Pseudomonadota</taxon>
        <taxon>Gammaproteobacteria</taxon>
        <taxon>Oceanospirillales</taxon>
        <taxon>Oceanospirillaceae</taxon>
        <taxon>Marinobacterium</taxon>
    </lineage>
</organism>
<dbReference type="InterPro" id="IPR017610">
    <property type="entry name" value="tRNA_S-uridine_synth_MnmC_C"/>
</dbReference>
<evidence type="ECO:0000256" key="7">
    <source>
        <dbReference type="ARBA" id="ARBA00022827"/>
    </source>
</evidence>